<dbReference type="AlphaFoldDB" id="A0A8J4PPT1"/>
<sequence>MIGSKFNNILKSVVQINSSKVLSVKPIYNNGSIQFRFFSSSQQNKSSNQYNNKYMIASTKSLLNQYESLYNSINNKNNSRYFSSAPPKDPMEEKLKSMMSEQDKYEQYQKEKKARKEEIEKKRAEMEKEEGEQTKTIGQDGIHKPTTTSTTSTTKPSTKKEEAKEEKKIYDDEHEQSMFAIYSTFTVGFLALLATCVYNIASGFSENDNPFQLPYDKFLIIQEIYHNELLRIFAEGHPDFNQFAGASYSLSEQNMKHQEIGDTFIIVIPIVSKKNYLLGHLCIDIVQEGKVISVGNFFINGINGVIYQLRVPKTKYFTNDPKYSQIPMMPPQEQQDH</sequence>
<reference evidence="2" key="1">
    <citation type="submission" date="2020-01" db="EMBL/GenBank/DDBJ databases">
        <title>Development of genomics and gene disruption for Polysphondylium violaceum indicates a role for the polyketide synthase stlB in stalk morphogenesis.</title>
        <authorList>
            <person name="Narita B."/>
            <person name="Kawabe Y."/>
            <person name="Kin K."/>
            <person name="Saito T."/>
            <person name="Gibbs R."/>
            <person name="Kuspa A."/>
            <person name="Muzny D."/>
            <person name="Queller D."/>
            <person name="Richards S."/>
            <person name="Strassman J."/>
            <person name="Sucgang R."/>
            <person name="Worley K."/>
            <person name="Schaap P."/>
        </authorList>
    </citation>
    <scope>NUCLEOTIDE SEQUENCE</scope>
    <source>
        <strain evidence="2">QSvi11</strain>
    </source>
</reference>
<feature type="compositionally biased region" description="Low complexity" evidence="1">
    <location>
        <begin position="144"/>
        <end position="156"/>
    </location>
</feature>
<dbReference type="Proteomes" id="UP000695562">
    <property type="component" value="Unassembled WGS sequence"/>
</dbReference>
<gene>
    <name evidence="2" type="ORF">CYY_007006</name>
</gene>
<comment type="caution">
    <text evidence="2">The sequence shown here is derived from an EMBL/GenBank/DDBJ whole genome shotgun (WGS) entry which is preliminary data.</text>
</comment>
<dbReference type="OrthoDB" id="10547996at2759"/>
<evidence type="ECO:0000313" key="3">
    <source>
        <dbReference type="Proteomes" id="UP000695562"/>
    </source>
</evidence>
<evidence type="ECO:0000256" key="1">
    <source>
        <dbReference type="SAM" id="MobiDB-lite"/>
    </source>
</evidence>
<dbReference type="EMBL" id="AJWJ01000351">
    <property type="protein sequence ID" value="KAF2071673.1"/>
    <property type="molecule type" value="Genomic_DNA"/>
</dbReference>
<feature type="compositionally biased region" description="Basic and acidic residues" evidence="1">
    <location>
        <begin position="89"/>
        <end position="126"/>
    </location>
</feature>
<evidence type="ECO:0000313" key="2">
    <source>
        <dbReference type="EMBL" id="KAF2071673.1"/>
    </source>
</evidence>
<keyword evidence="3" id="KW-1185">Reference proteome</keyword>
<proteinExistence type="predicted"/>
<accession>A0A8J4PPT1</accession>
<protein>
    <recommendedName>
        <fullName evidence="4">Mitochondrial import inner membrane translocase subunit Tim21</fullName>
    </recommendedName>
</protein>
<evidence type="ECO:0008006" key="4">
    <source>
        <dbReference type="Google" id="ProtNLM"/>
    </source>
</evidence>
<feature type="region of interest" description="Disordered" evidence="1">
    <location>
        <begin position="80"/>
        <end position="169"/>
    </location>
</feature>
<feature type="compositionally biased region" description="Basic and acidic residues" evidence="1">
    <location>
        <begin position="158"/>
        <end position="169"/>
    </location>
</feature>
<organism evidence="2 3">
    <name type="scientific">Polysphondylium violaceum</name>
    <dbReference type="NCBI Taxonomy" id="133409"/>
    <lineage>
        <taxon>Eukaryota</taxon>
        <taxon>Amoebozoa</taxon>
        <taxon>Evosea</taxon>
        <taxon>Eumycetozoa</taxon>
        <taxon>Dictyostelia</taxon>
        <taxon>Dictyosteliales</taxon>
        <taxon>Dictyosteliaceae</taxon>
        <taxon>Polysphondylium</taxon>
    </lineage>
</organism>
<name>A0A8J4PPT1_9MYCE</name>